<dbReference type="HOGENOM" id="CLU_079898_0_0_9"/>
<proteinExistence type="predicted"/>
<name>D9SN56_CLOC7</name>
<dbReference type="Proteomes" id="UP000002730">
    <property type="component" value="Chromosome"/>
</dbReference>
<reference evidence="1 2" key="1">
    <citation type="submission" date="2010-08" db="EMBL/GenBank/DDBJ databases">
        <title>Complete sequence of Clostridium cellulovorans 743B.</title>
        <authorList>
            <consortium name="US DOE Joint Genome Institute"/>
            <person name="Lucas S."/>
            <person name="Copeland A."/>
            <person name="Lapidus A."/>
            <person name="Cheng J.-F."/>
            <person name="Bruce D."/>
            <person name="Goodwin L."/>
            <person name="Pitluck S."/>
            <person name="Chertkov O."/>
            <person name="Detter J.C."/>
            <person name="Han C."/>
            <person name="Tapia R."/>
            <person name="Land M."/>
            <person name="Hauser L."/>
            <person name="Chang Y.-J."/>
            <person name="Jeffries C."/>
            <person name="Kyrpides N."/>
            <person name="Ivanova N."/>
            <person name="Mikhailova N."/>
            <person name="Hemme C.L."/>
            <person name="Woyke T."/>
        </authorList>
    </citation>
    <scope>NUCLEOTIDE SEQUENCE [LARGE SCALE GENOMIC DNA]</scope>
    <source>
        <strain evidence="2">ATCC 35296 / DSM 3052 / OCM 3 / 743B</strain>
    </source>
</reference>
<sequence length="311" mass="34021">MKKTAYLLIIMMLMISLLSGCKSNSLIQLNVKEGDSYKVTQQIEQNISIKLGQQGINMSGNTTIVYIYNIIDVAEDGITTINVKYDSLIEKQNAVGATLDFDSTKDMDNSTPQNLALKSIIGKEFSFKISREGKILNIDGVNEILEAIVSNIKDIDENQKGVLTHFLNQTVGNDAIKDSLNQSMDIYPGKEVKVGDSWTKETVLNAAVPMKINSAMTLKEIKDDLVTIDVNSELSANDIIKSLQTVGINMNYNGTGKETKTLKVSKSNGFLQSGDIIQTLSGTGDVTMQGKGISIPMDIESKTNYTSQKLN</sequence>
<dbReference type="KEGG" id="ccb:Clocel_2179"/>
<protein>
    <recommendedName>
        <fullName evidence="3">Lipoprotein</fullName>
    </recommendedName>
</protein>
<gene>
    <name evidence="1" type="ordered locus">Clocel_2179</name>
</gene>
<evidence type="ECO:0000313" key="2">
    <source>
        <dbReference type="Proteomes" id="UP000002730"/>
    </source>
</evidence>
<dbReference type="InterPro" id="IPR046230">
    <property type="entry name" value="DUF6263"/>
</dbReference>
<dbReference type="OrthoDB" id="3034330at2"/>
<evidence type="ECO:0008006" key="3">
    <source>
        <dbReference type="Google" id="ProtNLM"/>
    </source>
</evidence>
<dbReference type="Pfam" id="PF19777">
    <property type="entry name" value="DUF6263"/>
    <property type="match status" value="1"/>
</dbReference>
<dbReference type="PROSITE" id="PS51257">
    <property type="entry name" value="PROKAR_LIPOPROTEIN"/>
    <property type="match status" value="1"/>
</dbReference>
<dbReference type="EMBL" id="CP002160">
    <property type="protein sequence ID" value="ADL51922.1"/>
    <property type="molecule type" value="Genomic_DNA"/>
</dbReference>
<keyword evidence="2" id="KW-1185">Reference proteome</keyword>
<dbReference type="STRING" id="573061.Clocel_2179"/>
<dbReference type="eggNOG" id="ENOG50330VQ">
    <property type="taxonomic scope" value="Bacteria"/>
</dbReference>
<evidence type="ECO:0000313" key="1">
    <source>
        <dbReference type="EMBL" id="ADL51922.1"/>
    </source>
</evidence>
<dbReference type="RefSeq" id="WP_010076858.1">
    <property type="nucleotide sequence ID" value="NC_014393.1"/>
</dbReference>
<dbReference type="AlphaFoldDB" id="D9SN56"/>
<organism evidence="1 2">
    <name type="scientific">Clostridium cellulovorans (strain ATCC 35296 / DSM 3052 / OCM 3 / 743B)</name>
    <dbReference type="NCBI Taxonomy" id="573061"/>
    <lineage>
        <taxon>Bacteria</taxon>
        <taxon>Bacillati</taxon>
        <taxon>Bacillota</taxon>
        <taxon>Clostridia</taxon>
        <taxon>Eubacteriales</taxon>
        <taxon>Clostridiaceae</taxon>
        <taxon>Clostridium</taxon>
    </lineage>
</organism>
<accession>D9SN56</accession>